<accession>A9UYN2</accession>
<dbReference type="Gene3D" id="3.20.20.60">
    <property type="entry name" value="Phosphoenolpyruvate-binding domains"/>
    <property type="match status" value="1"/>
</dbReference>
<evidence type="ECO:0000313" key="8">
    <source>
        <dbReference type="EMBL" id="EDQ89493.1"/>
    </source>
</evidence>
<feature type="transmembrane region" description="Helical" evidence="7">
    <location>
        <begin position="16"/>
        <end position="36"/>
    </location>
</feature>
<evidence type="ECO:0000256" key="7">
    <source>
        <dbReference type="SAM" id="Phobius"/>
    </source>
</evidence>
<dbReference type="Pfam" id="PF04622">
    <property type="entry name" value="ERG2_Sigma1R"/>
    <property type="match status" value="2"/>
</dbReference>
<dbReference type="STRING" id="81824.A9UYN2"/>
<keyword evidence="3 7" id="KW-0812">Transmembrane</keyword>
<evidence type="ECO:0000313" key="9">
    <source>
        <dbReference type="Proteomes" id="UP000001357"/>
    </source>
</evidence>
<dbReference type="GeneID" id="5890726"/>
<gene>
    <name evidence="8" type="ORF">MONBRDRAFT_25184</name>
</gene>
<dbReference type="RefSeq" id="XP_001745522.1">
    <property type="nucleotide sequence ID" value="XM_001745470.1"/>
</dbReference>
<evidence type="ECO:0008006" key="10">
    <source>
        <dbReference type="Google" id="ProtNLM"/>
    </source>
</evidence>
<dbReference type="GO" id="GO:0005789">
    <property type="term" value="C:endoplasmic reticulum membrane"/>
    <property type="evidence" value="ECO:0007669"/>
    <property type="project" value="UniProtKB-SubCell"/>
</dbReference>
<comment type="subcellular location">
    <subcellularLocation>
        <location evidence="1">Endoplasmic reticulum membrane</location>
    </subcellularLocation>
</comment>
<dbReference type="PROSITE" id="PS00161">
    <property type="entry name" value="ISOCITRATE_LYASE"/>
    <property type="match status" value="1"/>
</dbReference>
<keyword evidence="5 7" id="KW-1133">Transmembrane helix</keyword>
<dbReference type="InterPro" id="IPR006716">
    <property type="entry name" value="ERG2_sigma1_rcpt-like"/>
</dbReference>
<keyword evidence="9" id="KW-1185">Reference proteome</keyword>
<dbReference type="EMBL" id="CH991550">
    <property type="protein sequence ID" value="EDQ89493.1"/>
    <property type="molecule type" value="Genomic_DNA"/>
</dbReference>
<evidence type="ECO:0000256" key="5">
    <source>
        <dbReference type="ARBA" id="ARBA00022989"/>
    </source>
</evidence>
<keyword evidence="6 7" id="KW-0472">Membrane</keyword>
<dbReference type="eggNOG" id="KOG4143">
    <property type="taxonomic scope" value="Eukaryota"/>
</dbReference>
<dbReference type="InterPro" id="IPR039556">
    <property type="entry name" value="ICL/PEPM"/>
</dbReference>
<feature type="transmembrane region" description="Helical" evidence="7">
    <location>
        <begin position="105"/>
        <end position="127"/>
    </location>
</feature>
<evidence type="ECO:0000256" key="1">
    <source>
        <dbReference type="ARBA" id="ARBA00004586"/>
    </source>
</evidence>
<dbReference type="CDD" id="cd00377">
    <property type="entry name" value="ICL_PEPM"/>
    <property type="match status" value="1"/>
</dbReference>
<dbReference type="Pfam" id="PF13714">
    <property type="entry name" value="PEP_mutase"/>
    <property type="match status" value="1"/>
</dbReference>
<dbReference type="PANTHER" id="PTHR10868:SF1">
    <property type="entry name" value="SIGMA NON-OPIOID INTRACELLULAR RECEPTOR 1"/>
    <property type="match status" value="1"/>
</dbReference>
<dbReference type="GO" id="GO:0005783">
    <property type="term" value="C:endoplasmic reticulum"/>
    <property type="evidence" value="ECO:0000318"/>
    <property type="project" value="GO_Central"/>
</dbReference>
<protein>
    <recommendedName>
        <fullName evidence="10">Methylisocitrate lyase</fullName>
    </recommendedName>
</protein>
<dbReference type="Proteomes" id="UP000001357">
    <property type="component" value="Unassembled WGS sequence"/>
</dbReference>
<keyword evidence="4" id="KW-0256">Endoplasmic reticulum</keyword>
<organism evidence="8 9">
    <name type="scientific">Monosiga brevicollis</name>
    <name type="common">Choanoflagellate</name>
    <dbReference type="NCBI Taxonomy" id="81824"/>
    <lineage>
        <taxon>Eukaryota</taxon>
        <taxon>Choanoflagellata</taxon>
        <taxon>Craspedida</taxon>
        <taxon>Salpingoecidae</taxon>
        <taxon>Monosiga</taxon>
    </lineage>
</organism>
<evidence type="ECO:0000256" key="4">
    <source>
        <dbReference type="ARBA" id="ARBA00022824"/>
    </source>
</evidence>
<evidence type="ECO:0000256" key="3">
    <source>
        <dbReference type="ARBA" id="ARBA00022692"/>
    </source>
</evidence>
<feature type="transmembrane region" description="Helical" evidence="7">
    <location>
        <begin position="134"/>
        <end position="155"/>
    </location>
</feature>
<dbReference type="AlphaFoldDB" id="A9UYN2"/>
<reference evidence="8 9" key="1">
    <citation type="journal article" date="2008" name="Nature">
        <title>The genome of the choanoflagellate Monosiga brevicollis and the origin of metazoans.</title>
        <authorList>
            <consortium name="JGI Sequencing"/>
            <person name="King N."/>
            <person name="Westbrook M.J."/>
            <person name="Young S.L."/>
            <person name="Kuo A."/>
            <person name="Abedin M."/>
            <person name="Chapman J."/>
            <person name="Fairclough S."/>
            <person name="Hellsten U."/>
            <person name="Isogai Y."/>
            <person name="Letunic I."/>
            <person name="Marr M."/>
            <person name="Pincus D."/>
            <person name="Putnam N."/>
            <person name="Rokas A."/>
            <person name="Wright K.J."/>
            <person name="Zuzow R."/>
            <person name="Dirks W."/>
            <person name="Good M."/>
            <person name="Goodstein D."/>
            <person name="Lemons D."/>
            <person name="Li W."/>
            <person name="Lyons J.B."/>
            <person name="Morris A."/>
            <person name="Nichols S."/>
            <person name="Richter D.J."/>
            <person name="Salamov A."/>
            <person name="Bork P."/>
            <person name="Lim W.A."/>
            <person name="Manning G."/>
            <person name="Miller W.T."/>
            <person name="McGinnis W."/>
            <person name="Shapiro H."/>
            <person name="Tjian R."/>
            <person name="Grigoriev I.V."/>
            <person name="Rokhsar D."/>
        </authorList>
    </citation>
    <scope>NUCLEOTIDE SEQUENCE [LARGE SCALE GENOMIC DNA]</scope>
    <source>
        <strain evidence="9">MX1 / ATCC 50154</strain>
    </source>
</reference>
<dbReference type="eggNOG" id="KOG1260">
    <property type="taxonomic scope" value="Eukaryota"/>
</dbReference>
<comment type="similarity">
    <text evidence="2">Belongs to the ERG2 family.</text>
</comment>
<dbReference type="InterPro" id="IPR018523">
    <property type="entry name" value="Isocitrate_lyase_ph_CS"/>
</dbReference>
<evidence type="ECO:0000256" key="2">
    <source>
        <dbReference type="ARBA" id="ARBA00007141"/>
    </source>
</evidence>
<proteinExistence type="inferred from homology"/>
<dbReference type="PANTHER" id="PTHR10868">
    <property type="entry name" value="SIGMA 1-TYPE OPIOID RECEPTOR-RELATED"/>
    <property type="match status" value="1"/>
</dbReference>
<dbReference type="InterPro" id="IPR015813">
    <property type="entry name" value="Pyrv/PenolPyrv_kinase-like_dom"/>
</dbReference>
<name>A9UYN2_MONBE</name>
<dbReference type="GO" id="GO:0003824">
    <property type="term" value="F:catalytic activity"/>
    <property type="evidence" value="ECO:0007669"/>
    <property type="project" value="InterPro"/>
</dbReference>
<dbReference type="KEGG" id="mbr:MONBRDRAFT_25184"/>
<dbReference type="InterPro" id="IPR040442">
    <property type="entry name" value="Pyrv_kinase-like_dom_sf"/>
</dbReference>
<sequence>MAKSSKSAAKKGGNSWCWTLSLLVILFLVGGSFYLYHNTNFVFEPAELQAIAKAAIAANKNGSTEALVNDVIARMRAKYGDHILEESECVSRLYTEPIHAMPSPFFFSLCLSVSLSLCLSVSLSLCLSVSLSLCLCPSLSICLALALQCVGRWMFNNAGGAMGSMIVLHCSFSEYIIIFGTALGTEGHTGRFLADDYFTILAGEQWAYPAGALEREVYMPGDQHHLRLGEAKQYKMPDACWALEYARGNIVAMLPFGFADAITSTLDFYTLYQTVKARASHVPVQAFGAHNAFVGRILQRNDIPVAYVSGAATSAVLGMTDTGILGRSDFERAIRQLCEATQPSAARAAPLYVMADMDTGFGETPEEWRAAVRGYAHAGAHSFHIEDQVSAKRCGHLDGKQLISPTDFAHKLAVVLDEAAQQPGDLVVWARTDAASVEGLTQAIDRARRYADVGATCFFPEGLERAEDFERFALELRATHPDVHLLANMTEFGKSPLLSINDLGFMGYSMVLYPVTLFRAAMRAVEGALLAVGRDGSNRALEPVIMSRQEMYDILEYQPNTRGPSEE</sequence>
<evidence type="ECO:0000256" key="6">
    <source>
        <dbReference type="ARBA" id="ARBA00023136"/>
    </source>
</evidence>
<dbReference type="SUPFAM" id="SSF51621">
    <property type="entry name" value="Phosphoenolpyruvate/pyruvate domain"/>
    <property type="match status" value="1"/>
</dbReference>
<dbReference type="InParanoid" id="A9UYN2"/>